<dbReference type="Proteomes" id="UP000326476">
    <property type="component" value="Unassembled WGS sequence"/>
</dbReference>
<sequence length="80" mass="8825">MDEKEMINKYIENRVAGLAKQPAPIVAKLLANQEIEMIGLVGTVIDYLNGDLPKEELKKYAYSAGMPTEAADLFKEVGIL</sequence>
<comment type="caution">
    <text evidence="1">The sequence shown here is derived from an EMBL/GenBank/DDBJ whole genome shotgun (WGS) entry which is preliminary data.</text>
</comment>
<name>A0A329NCZ2_9LACT</name>
<proteinExistence type="predicted"/>
<dbReference type="AlphaFoldDB" id="A0A329NCZ2"/>
<protein>
    <submittedName>
        <fullName evidence="1">Uncharacterized protein</fullName>
    </submittedName>
</protein>
<gene>
    <name evidence="1" type="ORF">F6I34_09670</name>
</gene>
<evidence type="ECO:0000313" key="2">
    <source>
        <dbReference type="Proteomes" id="UP000326476"/>
    </source>
</evidence>
<evidence type="ECO:0000313" key="1">
    <source>
        <dbReference type="EMBL" id="KAA9237272.1"/>
    </source>
</evidence>
<keyword evidence="2" id="KW-1185">Reference proteome</keyword>
<dbReference type="EMBL" id="VYVN01000059">
    <property type="protein sequence ID" value="KAA9237272.1"/>
    <property type="molecule type" value="Genomic_DNA"/>
</dbReference>
<organism evidence="1 2">
    <name type="scientific">Aerococcus tenax</name>
    <dbReference type="NCBI Taxonomy" id="3078812"/>
    <lineage>
        <taxon>Bacteria</taxon>
        <taxon>Bacillati</taxon>
        <taxon>Bacillota</taxon>
        <taxon>Bacilli</taxon>
        <taxon>Lactobacillales</taxon>
        <taxon>Aerococcaceae</taxon>
        <taxon>Aerococcus</taxon>
    </lineage>
</organism>
<dbReference type="RefSeq" id="WP_111853395.1">
    <property type="nucleotide sequence ID" value="NZ_CP127382.2"/>
</dbReference>
<accession>A0A329NCZ2</accession>
<reference evidence="2" key="1">
    <citation type="submission" date="2019-09" db="EMBL/GenBank/DDBJ databases">
        <title>Draft genome sequence assemblies of isolates from the urinary tract.</title>
        <authorList>
            <person name="Mores C.R."/>
            <person name="Putonti C."/>
            <person name="Wolfe A.J."/>
        </authorList>
    </citation>
    <scope>NUCLEOTIDE SEQUENCE [LARGE SCALE GENOMIC DNA]</scope>
    <source>
        <strain evidence="2">UMB8614</strain>
    </source>
</reference>